<evidence type="ECO:0000313" key="5">
    <source>
        <dbReference type="EMBL" id="AWW43485.1"/>
    </source>
</evidence>
<keyword evidence="5" id="KW-0614">Plasmid</keyword>
<dbReference type="KEGG" id="scad:DN051_43875"/>
<dbReference type="GO" id="GO:0000976">
    <property type="term" value="F:transcription cis-regulatory region binding"/>
    <property type="evidence" value="ECO:0007669"/>
    <property type="project" value="TreeGrafter"/>
</dbReference>
<dbReference type="Gene3D" id="1.10.260.40">
    <property type="entry name" value="lambda repressor-like DNA-binding domains"/>
    <property type="match status" value="1"/>
</dbReference>
<dbReference type="InterPro" id="IPR000843">
    <property type="entry name" value="HTH_LacI"/>
</dbReference>
<proteinExistence type="predicted"/>
<evidence type="ECO:0000256" key="3">
    <source>
        <dbReference type="ARBA" id="ARBA00023163"/>
    </source>
</evidence>
<gene>
    <name evidence="5" type="ORF">DN051_43875</name>
</gene>
<dbReference type="PANTHER" id="PTHR30146:SF153">
    <property type="entry name" value="LACTOSE OPERON REPRESSOR"/>
    <property type="match status" value="1"/>
</dbReference>
<dbReference type="CDD" id="cd01392">
    <property type="entry name" value="HTH_LacI"/>
    <property type="match status" value="1"/>
</dbReference>
<evidence type="ECO:0000256" key="2">
    <source>
        <dbReference type="ARBA" id="ARBA00023125"/>
    </source>
</evidence>
<organism evidence="5 6">
    <name type="scientific">Streptomyces cadmiisoli</name>
    <dbReference type="NCBI Taxonomy" id="2184053"/>
    <lineage>
        <taxon>Bacteria</taxon>
        <taxon>Bacillati</taxon>
        <taxon>Actinomycetota</taxon>
        <taxon>Actinomycetes</taxon>
        <taxon>Kitasatosporales</taxon>
        <taxon>Streptomycetaceae</taxon>
        <taxon>Streptomyces</taxon>
        <taxon>Streptomyces aurantiacus group</taxon>
    </lineage>
</organism>
<keyword evidence="1" id="KW-0805">Transcription regulation</keyword>
<sequence length="392" mass="42157">MPQRARPKQSAIAASAVALSRSYGMKPFMNRAGKNVFLVVTIVAMPDPRTFREPAPGTSRVTIRDVARAAKVSVSTVSHALNDTGTLSRDTRERVAATAAELGYQAHPMARGLRGGHSGVIGLSIRALDDTGTYRADGAHHFERIAGAAAVAALESAFGLMLIPYPAGPSLERVALWADGYIIEDPVSSDPLVTHLQNANIPLVTVGWDPSRKSKTAWVSTDGRRHTTEVLELLRGRGARQVTFISGTERNSWNMQSEAAYRAWARDHGVKPQLIRLPAASGSAGGQSAVATLLKNSRTPDAFYCQTGRHAAGAARALLDAGLEVPRDVLIVAGSDAEECRTSPTPITALDLRPEHLGREAVELLVSIVESRQVKRQRLIEPLLHLRASTER</sequence>
<evidence type="ECO:0000256" key="1">
    <source>
        <dbReference type="ARBA" id="ARBA00023015"/>
    </source>
</evidence>
<geneLocation type="plasmid" evidence="5 6">
    <name>unnamed1</name>
</geneLocation>
<dbReference type="SMART" id="SM00354">
    <property type="entry name" value="HTH_LACI"/>
    <property type="match status" value="1"/>
</dbReference>
<dbReference type="InterPro" id="IPR010982">
    <property type="entry name" value="Lambda_DNA-bd_dom_sf"/>
</dbReference>
<dbReference type="InterPro" id="IPR046335">
    <property type="entry name" value="LacI/GalR-like_sensor"/>
</dbReference>
<reference evidence="6" key="1">
    <citation type="submission" date="2018-06" db="EMBL/GenBank/DDBJ databases">
        <authorList>
            <person name="Li K."/>
        </authorList>
    </citation>
    <scope>NUCLEOTIDE SEQUENCE [LARGE SCALE GENOMIC DNA]</scope>
    <source>
        <strain evidence="6">ZFG47</strain>
        <plasmid evidence="6">unnamed1</plasmid>
    </source>
</reference>
<dbReference type="PANTHER" id="PTHR30146">
    <property type="entry name" value="LACI-RELATED TRANSCRIPTIONAL REPRESSOR"/>
    <property type="match status" value="1"/>
</dbReference>
<name>A0A2Z4JEE9_9ACTN</name>
<dbReference type="GO" id="GO:0003700">
    <property type="term" value="F:DNA-binding transcription factor activity"/>
    <property type="evidence" value="ECO:0007669"/>
    <property type="project" value="TreeGrafter"/>
</dbReference>
<keyword evidence="2" id="KW-0238">DNA-binding</keyword>
<dbReference type="Proteomes" id="UP000249616">
    <property type="component" value="Plasmid unnamed1"/>
</dbReference>
<dbReference type="Pfam" id="PF00356">
    <property type="entry name" value="LacI"/>
    <property type="match status" value="1"/>
</dbReference>
<dbReference type="SUPFAM" id="SSF53822">
    <property type="entry name" value="Periplasmic binding protein-like I"/>
    <property type="match status" value="1"/>
</dbReference>
<dbReference type="SUPFAM" id="SSF47413">
    <property type="entry name" value="lambda repressor-like DNA-binding domains"/>
    <property type="match status" value="1"/>
</dbReference>
<dbReference type="Gene3D" id="3.40.50.2300">
    <property type="match status" value="2"/>
</dbReference>
<dbReference type="PROSITE" id="PS50932">
    <property type="entry name" value="HTH_LACI_2"/>
    <property type="match status" value="1"/>
</dbReference>
<feature type="domain" description="HTH lacI-type" evidence="4">
    <location>
        <begin position="61"/>
        <end position="115"/>
    </location>
</feature>
<evidence type="ECO:0000259" key="4">
    <source>
        <dbReference type="PROSITE" id="PS50932"/>
    </source>
</evidence>
<dbReference type="EMBL" id="CP030074">
    <property type="protein sequence ID" value="AWW43485.1"/>
    <property type="molecule type" value="Genomic_DNA"/>
</dbReference>
<dbReference type="PROSITE" id="PS00356">
    <property type="entry name" value="HTH_LACI_1"/>
    <property type="match status" value="1"/>
</dbReference>
<dbReference type="AlphaFoldDB" id="A0A2Z4JEE9"/>
<keyword evidence="3" id="KW-0804">Transcription</keyword>
<accession>A0A2Z4JEE9</accession>
<evidence type="ECO:0000313" key="6">
    <source>
        <dbReference type="Proteomes" id="UP000249616"/>
    </source>
</evidence>
<keyword evidence="6" id="KW-1185">Reference proteome</keyword>
<dbReference type="InterPro" id="IPR028082">
    <property type="entry name" value="Peripla_BP_I"/>
</dbReference>
<dbReference type="Pfam" id="PF13377">
    <property type="entry name" value="Peripla_BP_3"/>
    <property type="match status" value="1"/>
</dbReference>
<protein>
    <submittedName>
        <fullName evidence="5">LacI family transcriptional regulator</fullName>
    </submittedName>
</protein>